<keyword evidence="10" id="KW-0472">Membrane</keyword>
<dbReference type="GO" id="GO:0018104">
    <property type="term" value="P:peptidoglycan-protein cross-linking"/>
    <property type="evidence" value="ECO:0007669"/>
    <property type="project" value="TreeGrafter"/>
</dbReference>
<evidence type="ECO:0000256" key="3">
    <source>
        <dbReference type="ARBA" id="ARBA00022676"/>
    </source>
</evidence>
<evidence type="ECO:0000256" key="7">
    <source>
        <dbReference type="ARBA" id="ARBA00022984"/>
    </source>
</evidence>
<dbReference type="RefSeq" id="WP_151652279.1">
    <property type="nucleotide sequence ID" value="NZ_WBVX01000016.1"/>
</dbReference>
<keyword evidence="5" id="KW-0378">Hydrolase</keyword>
<evidence type="ECO:0000313" key="13">
    <source>
        <dbReference type="Proteomes" id="UP000481643"/>
    </source>
</evidence>
<dbReference type="GO" id="GO:0071972">
    <property type="term" value="F:peptidoglycan L,D-transpeptidase activity"/>
    <property type="evidence" value="ECO:0007669"/>
    <property type="project" value="TreeGrafter"/>
</dbReference>
<keyword evidence="10" id="KW-0812">Transmembrane</keyword>
<comment type="pathway">
    <text evidence="1 9">Cell wall biogenesis; peptidoglycan biosynthesis.</text>
</comment>
<sequence length="209" mass="23247">MKRLSHPDNEHISATEQPNSPVLYRRTFGLAAIALLTSPALVFAQGRKRTTDIDQRFLPQLVSAPYPEAVGTIVVMPKDRFLYLIEEDGLARRYGVGVGRAGLAFSGTATVGRKAKWPSWRPTDNMIRRNPKKYARYADGVPGGPKNPLGSRALYLFRDGRDTLYRIHGTTEPWTIGKAVSNGCIRMVNDHVEDLYERVPIGARVVVVS</sequence>
<dbReference type="AlphaFoldDB" id="A0A6L3YK65"/>
<evidence type="ECO:0000256" key="9">
    <source>
        <dbReference type="PROSITE-ProRule" id="PRU01373"/>
    </source>
</evidence>
<dbReference type="SUPFAM" id="SSF141523">
    <property type="entry name" value="L,D-transpeptidase catalytic domain-like"/>
    <property type="match status" value="1"/>
</dbReference>
<keyword evidence="6 9" id="KW-0133">Cell shape</keyword>
<dbReference type="GO" id="GO:0071555">
    <property type="term" value="P:cell wall organization"/>
    <property type="evidence" value="ECO:0007669"/>
    <property type="project" value="UniProtKB-UniRule"/>
</dbReference>
<evidence type="ECO:0000256" key="4">
    <source>
        <dbReference type="ARBA" id="ARBA00022679"/>
    </source>
</evidence>
<comment type="similarity">
    <text evidence="2">Belongs to the YkuD family.</text>
</comment>
<evidence type="ECO:0000256" key="5">
    <source>
        <dbReference type="ARBA" id="ARBA00022801"/>
    </source>
</evidence>
<evidence type="ECO:0000259" key="11">
    <source>
        <dbReference type="PROSITE" id="PS52029"/>
    </source>
</evidence>
<dbReference type="GO" id="GO:0008360">
    <property type="term" value="P:regulation of cell shape"/>
    <property type="evidence" value="ECO:0007669"/>
    <property type="project" value="UniProtKB-UniRule"/>
</dbReference>
<feature type="active site" description="Proton donor/acceptor" evidence="9">
    <location>
        <position position="168"/>
    </location>
</feature>
<evidence type="ECO:0000256" key="1">
    <source>
        <dbReference type="ARBA" id="ARBA00004752"/>
    </source>
</evidence>
<keyword evidence="8 9" id="KW-0961">Cell wall biogenesis/degradation</keyword>
<dbReference type="GO" id="GO:0005576">
    <property type="term" value="C:extracellular region"/>
    <property type="evidence" value="ECO:0007669"/>
    <property type="project" value="TreeGrafter"/>
</dbReference>
<dbReference type="PROSITE" id="PS52029">
    <property type="entry name" value="LD_TPASE"/>
    <property type="match status" value="1"/>
</dbReference>
<dbReference type="EMBL" id="WBVX01000016">
    <property type="protein sequence ID" value="KAB2683302.1"/>
    <property type="molecule type" value="Genomic_DNA"/>
</dbReference>
<evidence type="ECO:0000256" key="10">
    <source>
        <dbReference type="SAM" id="Phobius"/>
    </source>
</evidence>
<proteinExistence type="inferred from homology"/>
<feature type="transmembrane region" description="Helical" evidence="10">
    <location>
        <begin position="28"/>
        <end position="46"/>
    </location>
</feature>
<keyword evidence="3" id="KW-0328">Glycosyltransferase</keyword>
<dbReference type="CDD" id="cd16913">
    <property type="entry name" value="YkuD_like"/>
    <property type="match status" value="1"/>
</dbReference>
<evidence type="ECO:0000256" key="2">
    <source>
        <dbReference type="ARBA" id="ARBA00005992"/>
    </source>
</evidence>
<keyword evidence="7 9" id="KW-0573">Peptidoglycan synthesis</keyword>
<dbReference type="Gene3D" id="2.40.440.10">
    <property type="entry name" value="L,D-transpeptidase catalytic domain-like"/>
    <property type="match status" value="1"/>
</dbReference>
<gene>
    <name evidence="12" type="ORF">F9L08_15735</name>
</gene>
<reference evidence="12 13" key="1">
    <citation type="submission" date="2019-09" db="EMBL/GenBank/DDBJ databases">
        <title>Taxonomic organization of the family Brucellaceae based on a phylogenomic approach.</title>
        <authorList>
            <person name="Leclercq S."/>
            <person name="Cloeckaert A."/>
            <person name="Zygmunt M.S."/>
        </authorList>
    </citation>
    <scope>NUCLEOTIDE SEQUENCE [LARGE SCALE GENOMIC DNA]</scope>
    <source>
        <strain evidence="12 13">WS1830</strain>
    </source>
</reference>
<dbReference type="InterPro" id="IPR005490">
    <property type="entry name" value="LD_TPept_cat_dom"/>
</dbReference>
<feature type="domain" description="L,D-TPase catalytic" evidence="11">
    <location>
        <begin position="71"/>
        <end position="208"/>
    </location>
</feature>
<evidence type="ECO:0000256" key="8">
    <source>
        <dbReference type="ARBA" id="ARBA00023316"/>
    </source>
</evidence>
<evidence type="ECO:0000313" key="12">
    <source>
        <dbReference type="EMBL" id="KAB2683302.1"/>
    </source>
</evidence>
<dbReference type="PANTHER" id="PTHR30582:SF24">
    <property type="entry name" value="L,D-TRANSPEPTIDASE ERFK_SRFK-RELATED"/>
    <property type="match status" value="1"/>
</dbReference>
<dbReference type="Pfam" id="PF03734">
    <property type="entry name" value="YkuD"/>
    <property type="match status" value="1"/>
</dbReference>
<name>A0A6L3YK65_9HYPH</name>
<dbReference type="FunFam" id="2.40.440.10:FF:000002">
    <property type="entry name" value="L,D-transpeptidase ErfK/SrfK"/>
    <property type="match status" value="1"/>
</dbReference>
<keyword evidence="4" id="KW-0808">Transferase</keyword>
<dbReference type="PANTHER" id="PTHR30582">
    <property type="entry name" value="L,D-TRANSPEPTIDASE"/>
    <property type="match status" value="1"/>
</dbReference>
<protein>
    <submittedName>
        <fullName evidence="12">L,D-transpeptidase</fullName>
    </submittedName>
</protein>
<dbReference type="Proteomes" id="UP000481643">
    <property type="component" value="Unassembled WGS sequence"/>
</dbReference>
<dbReference type="UniPathway" id="UPA00219"/>
<feature type="active site" description="Nucleophile" evidence="9">
    <location>
        <position position="184"/>
    </location>
</feature>
<dbReference type="GO" id="GO:0016757">
    <property type="term" value="F:glycosyltransferase activity"/>
    <property type="evidence" value="ECO:0007669"/>
    <property type="project" value="UniProtKB-KW"/>
</dbReference>
<comment type="caution">
    <text evidence="12">The sequence shown here is derived from an EMBL/GenBank/DDBJ whole genome shotgun (WGS) entry which is preliminary data.</text>
</comment>
<dbReference type="InterPro" id="IPR038063">
    <property type="entry name" value="Transpep_catalytic_dom"/>
</dbReference>
<accession>A0A6L3YK65</accession>
<dbReference type="InterPro" id="IPR050979">
    <property type="entry name" value="LD-transpeptidase"/>
</dbReference>
<keyword evidence="10" id="KW-1133">Transmembrane helix</keyword>
<evidence type="ECO:0000256" key="6">
    <source>
        <dbReference type="ARBA" id="ARBA00022960"/>
    </source>
</evidence>
<organism evidence="12 13">
    <name type="scientific">Brucella tritici</name>
    <dbReference type="NCBI Taxonomy" id="94626"/>
    <lineage>
        <taxon>Bacteria</taxon>
        <taxon>Pseudomonadati</taxon>
        <taxon>Pseudomonadota</taxon>
        <taxon>Alphaproteobacteria</taxon>
        <taxon>Hyphomicrobiales</taxon>
        <taxon>Brucellaceae</taxon>
        <taxon>Brucella/Ochrobactrum group</taxon>
        <taxon>Brucella</taxon>
    </lineage>
</organism>